<dbReference type="Gene3D" id="3.10.490.10">
    <property type="entry name" value="Gamma-glutamyl cyclotransferase-like"/>
    <property type="match status" value="1"/>
</dbReference>
<accession>A0A498RKI9</accession>
<evidence type="ECO:0000313" key="5">
    <source>
        <dbReference type="Proteomes" id="UP000277811"/>
    </source>
</evidence>
<evidence type="ECO:0000256" key="2">
    <source>
        <dbReference type="PIRSR" id="PIRSR617939-1"/>
    </source>
</evidence>
<dbReference type="InterPro" id="IPR013024">
    <property type="entry name" value="GGCT-like"/>
</dbReference>
<proteinExistence type="predicted"/>
<evidence type="ECO:0000256" key="3">
    <source>
        <dbReference type="PIRSR" id="PIRSR617939-2"/>
    </source>
</evidence>
<evidence type="ECO:0000256" key="1">
    <source>
        <dbReference type="ARBA" id="ARBA00023239"/>
    </source>
</evidence>
<protein>
    <recommendedName>
        <fullName evidence="6">Gamma-glutamylcyclotransferase</fullName>
    </recommendedName>
</protein>
<dbReference type="PANTHER" id="PTHR12935:SF0">
    <property type="entry name" value="GAMMA-GLUTAMYLCYCLOTRANSFERASE"/>
    <property type="match status" value="1"/>
</dbReference>
<feature type="active site" description="Proton acceptor" evidence="2">
    <location>
        <position position="83"/>
    </location>
</feature>
<dbReference type="InterPro" id="IPR036568">
    <property type="entry name" value="GGCT-like_sf"/>
</dbReference>
<dbReference type="SUPFAM" id="SSF110857">
    <property type="entry name" value="Gamma-glutamyl cyclotransferase-like"/>
    <property type="match status" value="1"/>
</dbReference>
<dbReference type="InterPro" id="IPR017939">
    <property type="entry name" value="G-Glutamylcylcotransferase"/>
</dbReference>
<dbReference type="CDD" id="cd06661">
    <property type="entry name" value="GGCT_like"/>
    <property type="match status" value="1"/>
</dbReference>
<keyword evidence="5" id="KW-1185">Reference proteome</keyword>
<dbReference type="PANTHER" id="PTHR12935">
    <property type="entry name" value="GAMMA-GLUTAMYLCYCLOTRANSFERASE"/>
    <property type="match status" value="1"/>
</dbReference>
<reference evidence="4 5" key="1">
    <citation type="submission" date="2018-06" db="EMBL/GenBank/DDBJ databases">
        <authorList>
            <person name="Strepis N."/>
        </authorList>
    </citation>
    <scope>NUCLEOTIDE SEQUENCE [LARGE SCALE GENOMIC DNA]</scope>
    <source>
        <strain evidence="4">LUCI</strain>
    </source>
</reference>
<dbReference type="GO" id="GO:0003839">
    <property type="term" value="F:gamma-glutamylcyclotransferase activity"/>
    <property type="evidence" value="ECO:0007669"/>
    <property type="project" value="InterPro"/>
</dbReference>
<feature type="binding site" evidence="3">
    <location>
        <position position="128"/>
    </location>
    <ligand>
        <name>substrate</name>
    </ligand>
</feature>
<dbReference type="AlphaFoldDB" id="A0A498RKI9"/>
<evidence type="ECO:0000313" key="4">
    <source>
        <dbReference type="EMBL" id="VBB09568.1"/>
    </source>
</evidence>
<organism evidence="4 5">
    <name type="scientific">Lucifera butyrica</name>
    <dbReference type="NCBI Taxonomy" id="1351585"/>
    <lineage>
        <taxon>Bacteria</taxon>
        <taxon>Bacillati</taxon>
        <taxon>Bacillota</taxon>
        <taxon>Negativicutes</taxon>
        <taxon>Veillonellales</taxon>
        <taxon>Veillonellaceae</taxon>
        <taxon>Lucifera</taxon>
    </lineage>
</organism>
<name>A0A498RKI9_9FIRM</name>
<sequence>MKRDFRHYFAYGVNMNIEVLRQKEVNPRCIGVVRLAGYRVGFYGYSAIWDGAVETVIKDARADVWGVLYALRFSECEQLDECEDTRIDGAGNYFHYPVEVIDIDNKIQDAIIYKKSILGEPALPSQEYLNIIIQGAKKQGVPKEYLAILENTAMKPASYAVPRYPKRGWKRIVSDECKVCEELIKKNRQAWIKNNFRC</sequence>
<evidence type="ECO:0008006" key="6">
    <source>
        <dbReference type="Google" id="ProtNLM"/>
    </source>
</evidence>
<dbReference type="EMBL" id="UPPP01000127">
    <property type="protein sequence ID" value="VBB09568.1"/>
    <property type="molecule type" value="Genomic_DNA"/>
</dbReference>
<gene>
    <name evidence="4" type="ORF">LUCI_4863</name>
</gene>
<dbReference type="Pfam" id="PF13772">
    <property type="entry name" value="AIG2_2"/>
    <property type="match status" value="1"/>
</dbReference>
<keyword evidence="1" id="KW-0456">Lyase</keyword>
<dbReference type="Proteomes" id="UP000277811">
    <property type="component" value="Unassembled WGS sequence"/>
</dbReference>
<dbReference type="RefSeq" id="WP_207858403.1">
    <property type="nucleotide sequence ID" value="NZ_UPPP01000127.1"/>
</dbReference>